<evidence type="ECO:0000256" key="1">
    <source>
        <dbReference type="SAM" id="MobiDB-lite"/>
    </source>
</evidence>
<evidence type="ECO:0000313" key="3">
    <source>
        <dbReference type="Proteomes" id="UP000677054"/>
    </source>
</evidence>
<sequence>MCYLFNLQENLEHVKSGGDFKNLEKKHENLEHVKSGSDFKNLEKKLEEVIQKKQLLQSFIRHAGMSEEEVMATYRDHVTDEAFQPFMTLKDLEKSGELFHRTHTLAIIGSKCLISLSTSIVTMKEFLESTVGNSQGWISCSVRWIRTVDLPAQLKLLSLVDLELGLDPRNNSPDIPQVQEVRDTMQEPLTE</sequence>
<dbReference type="EMBL" id="LR902606">
    <property type="protein sequence ID" value="CAD7250818.1"/>
    <property type="molecule type" value="Genomic_DNA"/>
</dbReference>
<evidence type="ECO:0000313" key="2">
    <source>
        <dbReference type="EMBL" id="CAD7250818.1"/>
    </source>
</evidence>
<keyword evidence="3" id="KW-1185">Reference proteome</keyword>
<dbReference type="AlphaFoldDB" id="A0A7R9ABH0"/>
<reference evidence="2" key="1">
    <citation type="submission" date="2020-11" db="EMBL/GenBank/DDBJ databases">
        <authorList>
            <person name="Tran Van P."/>
        </authorList>
    </citation>
    <scope>NUCLEOTIDE SEQUENCE</scope>
</reference>
<gene>
    <name evidence="2" type="ORF">DSTB1V02_LOCUS10587</name>
</gene>
<dbReference type="Proteomes" id="UP000677054">
    <property type="component" value="Unassembled WGS sequence"/>
</dbReference>
<protein>
    <submittedName>
        <fullName evidence="2">Uncharacterized protein</fullName>
    </submittedName>
</protein>
<proteinExistence type="predicted"/>
<accession>A0A7R9ABH0</accession>
<organism evidence="2">
    <name type="scientific">Darwinula stevensoni</name>
    <dbReference type="NCBI Taxonomy" id="69355"/>
    <lineage>
        <taxon>Eukaryota</taxon>
        <taxon>Metazoa</taxon>
        <taxon>Ecdysozoa</taxon>
        <taxon>Arthropoda</taxon>
        <taxon>Crustacea</taxon>
        <taxon>Oligostraca</taxon>
        <taxon>Ostracoda</taxon>
        <taxon>Podocopa</taxon>
        <taxon>Podocopida</taxon>
        <taxon>Darwinulocopina</taxon>
        <taxon>Darwinuloidea</taxon>
        <taxon>Darwinulidae</taxon>
        <taxon>Darwinula</taxon>
    </lineage>
</organism>
<feature type="region of interest" description="Disordered" evidence="1">
    <location>
        <begin position="171"/>
        <end position="191"/>
    </location>
</feature>
<dbReference type="EMBL" id="CAJPEV010003089">
    <property type="protein sequence ID" value="CAG0898886.1"/>
    <property type="molecule type" value="Genomic_DNA"/>
</dbReference>
<name>A0A7R9ABH0_9CRUS</name>